<sequence>MNGMAWRCDFPGERVQLRTVRRLAAALLMDCPARDDAISCLVELASNAILHTRSAGGVFTVGIWSSRTTARIAVKDAGGSSKPVLRACRGGEMSEGGRGLAIVAALCARLSVTGDETGRVVWADLACGGGAGDPVPPDEIPLMEPTCDCFWGSRAWPSPAVSSAVFSGT</sequence>
<reference evidence="3" key="1">
    <citation type="journal article" date="2019" name="Int. J. Syst. Evol. Microbiol.">
        <title>The Global Catalogue of Microorganisms (GCM) 10K type strain sequencing project: providing services to taxonomists for standard genome sequencing and annotation.</title>
        <authorList>
            <consortium name="The Broad Institute Genomics Platform"/>
            <consortium name="The Broad Institute Genome Sequencing Center for Infectious Disease"/>
            <person name="Wu L."/>
            <person name="Ma J."/>
        </authorList>
    </citation>
    <scope>NUCLEOTIDE SEQUENCE [LARGE SCALE GENOMIC DNA]</scope>
    <source>
        <strain evidence="3">CGMCC 1.15399</strain>
    </source>
</reference>
<organism evidence="2 3">
    <name type="scientific">Nonomuraea guangzhouensis</name>
    <dbReference type="NCBI Taxonomy" id="1291555"/>
    <lineage>
        <taxon>Bacteria</taxon>
        <taxon>Bacillati</taxon>
        <taxon>Actinomycetota</taxon>
        <taxon>Actinomycetes</taxon>
        <taxon>Streptosporangiales</taxon>
        <taxon>Streptosporangiaceae</taxon>
        <taxon>Nonomuraea</taxon>
    </lineage>
</organism>
<dbReference type="InterPro" id="IPR003594">
    <property type="entry name" value="HATPase_dom"/>
</dbReference>
<evidence type="ECO:0000313" key="3">
    <source>
        <dbReference type="Proteomes" id="UP001597097"/>
    </source>
</evidence>
<dbReference type="PANTHER" id="PTHR35526">
    <property type="entry name" value="ANTI-SIGMA-F FACTOR RSBW-RELATED"/>
    <property type="match status" value="1"/>
</dbReference>
<dbReference type="Proteomes" id="UP001597097">
    <property type="component" value="Unassembled WGS sequence"/>
</dbReference>
<dbReference type="EMBL" id="JBHUCM010000007">
    <property type="protein sequence ID" value="MFD1536951.1"/>
    <property type="molecule type" value="Genomic_DNA"/>
</dbReference>
<proteinExistence type="predicted"/>
<keyword evidence="3" id="KW-1185">Reference proteome</keyword>
<dbReference type="Pfam" id="PF13581">
    <property type="entry name" value="HATPase_c_2"/>
    <property type="match status" value="1"/>
</dbReference>
<name>A0ABW4G4S3_9ACTN</name>
<dbReference type="PANTHER" id="PTHR35526:SF3">
    <property type="entry name" value="ANTI-SIGMA-F FACTOR RSBW"/>
    <property type="match status" value="1"/>
</dbReference>
<evidence type="ECO:0000259" key="1">
    <source>
        <dbReference type="Pfam" id="PF13581"/>
    </source>
</evidence>
<dbReference type="RefSeq" id="WP_219527895.1">
    <property type="nucleotide sequence ID" value="NZ_JAHKRM010000003.1"/>
</dbReference>
<comment type="caution">
    <text evidence="2">The sequence shown here is derived from an EMBL/GenBank/DDBJ whole genome shotgun (WGS) entry which is preliminary data.</text>
</comment>
<protein>
    <submittedName>
        <fullName evidence="2">ATP-binding protein</fullName>
    </submittedName>
</protein>
<dbReference type="GO" id="GO:0005524">
    <property type="term" value="F:ATP binding"/>
    <property type="evidence" value="ECO:0007669"/>
    <property type="project" value="UniProtKB-KW"/>
</dbReference>
<dbReference type="InterPro" id="IPR050267">
    <property type="entry name" value="Anti-sigma-factor_SerPK"/>
</dbReference>
<gene>
    <name evidence="2" type="ORF">ACFSJ0_07895</name>
</gene>
<feature type="domain" description="Histidine kinase/HSP90-like ATPase" evidence="1">
    <location>
        <begin position="13"/>
        <end position="123"/>
    </location>
</feature>
<evidence type="ECO:0000313" key="2">
    <source>
        <dbReference type="EMBL" id="MFD1536951.1"/>
    </source>
</evidence>
<keyword evidence="2" id="KW-0547">Nucleotide-binding</keyword>
<accession>A0ABW4G4S3</accession>
<dbReference type="CDD" id="cd16936">
    <property type="entry name" value="HATPase_RsbW-like"/>
    <property type="match status" value="1"/>
</dbReference>
<keyword evidence="2" id="KW-0067">ATP-binding</keyword>